<feature type="region of interest" description="Disordered" evidence="1">
    <location>
        <begin position="76"/>
        <end position="158"/>
    </location>
</feature>
<feature type="compositionally biased region" description="Polar residues" evidence="1">
    <location>
        <begin position="303"/>
        <end position="315"/>
    </location>
</feature>
<comment type="caution">
    <text evidence="2">The sequence shown here is derived from an EMBL/GenBank/DDBJ whole genome shotgun (WGS) entry which is preliminary data.</text>
</comment>
<feature type="region of interest" description="Disordered" evidence="1">
    <location>
        <begin position="298"/>
        <end position="319"/>
    </location>
</feature>
<evidence type="ECO:0000313" key="2">
    <source>
        <dbReference type="EMBL" id="CAH1772376.1"/>
    </source>
</evidence>
<feature type="compositionally biased region" description="Low complexity" evidence="1">
    <location>
        <begin position="109"/>
        <end position="124"/>
    </location>
</feature>
<feature type="region of interest" description="Disordered" evidence="1">
    <location>
        <begin position="1"/>
        <end position="54"/>
    </location>
</feature>
<accession>A0A8J1UT46</accession>
<name>A0A8J1UT46_OWEFU</name>
<feature type="region of interest" description="Disordered" evidence="1">
    <location>
        <begin position="273"/>
        <end position="292"/>
    </location>
</feature>
<reference evidence="2" key="1">
    <citation type="submission" date="2022-03" db="EMBL/GenBank/DDBJ databases">
        <authorList>
            <person name="Martin C."/>
        </authorList>
    </citation>
    <scope>NUCLEOTIDE SEQUENCE</scope>
</reference>
<evidence type="ECO:0000313" key="3">
    <source>
        <dbReference type="Proteomes" id="UP000749559"/>
    </source>
</evidence>
<evidence type="ECO:0000256" key="1">
    <source>
        <dbReference type="SAM" id="MobiDB-lite"/>
    </source>
</evidence>
<gene>
    <name evidence="2" type="ORF">OFUS_LOCUS148</name>
</gene>
<feature type="compositionally biased region" description="Polar residues" evidence="1">
    <location>
        <begin position="16"/>
        <end position="36"/>
    </location>
</feature>
<dbReference type="EMBL" id="CAIIXF020000001">
    <property type="protein sequence ID" value="CAH1772376.1"/>
    <property type="molecule type" value="Genomic_DNA"/>
</dbReference>
<feature type="compositionally biased region" description="Polar residues" evidence="1">
    <location>
        <begin position="147"/>
        <end position="158"/>
    </location>
</feature>
<organism evidence="2 3">
    <name type="scientific">Owenia fusiformis</name>
    <name type="common">Polychaete worm</name>
    <dbReference type="NCBI Taxonomy" id="6347"/>
    <lineage>
        <taxon>Eukaryota</taxon>
        <taxon>Metazoa</taxon>
        <taxon>Spiralia</taxon>
        <taxon>Lophotrochozoa</taxon>
        <taxon>Annelida</taxon>
        <taxon>Polychaeta</taxon>
        <taxon>Sedentaria</taxon>
        <taxon>Canalipalpata</taxon>
        <taxon>Sabellida</taxon>
        <taxon>Oweniida</taxon>
        <taxon>Oweniidae</taxon>
        <taxon>Owenia</taxon>
    </lineage>
</organism>
<protein>
    <submittedName>
        <fullName evidence="2">Uncharacterized protein</fullName>
    </submittedName>
</protein>
<dbReference type="AlphaFoldDB" id="A0A8J1UT46"/>
<dbReference type="OrthoDB" id="6118545at2759"/>
<sequence>MVRNNMSELPPIGNPSLASQSPRGYGKSSSNGSVTPRSARDPSPISYLGTPRVLTPRSQQKIMLAVPGLPTKLPIKIKTSERSEQISLDMKCIRDDTGKRTSPLASPKSMQSNNSVASSNSSTNGTPRLSNRVRNADKATPGRVLHKSNSWCAESRPSPNQKLETLFETKRNVTCQETTFTHEDPNEPPVISPGRVRHFSLTSIGKDGEGVKRAVTSKNKARPSDINKNKIRRNYSDQNLGDRKMSHSTDSVSPKAINEEKQINAEYTANVMDKKPPIPKRPSTSNGLNKKQLEKFHRETTKVSRQLSNDSQSDYIGSDDGEYDDRIITWLMGVDRGVETPPEIPIDYEEKQQTDTAIHVVYEEKT</sequence>
<proteinExistence type="predicted"/>
<dbReference type="Proteomes" id="UP000749559">
    <property type="component" value="Unassembled WGS sequence"/>
</dbReference>
<keyword evidence="3" id="KW-1185">Reference proteome</keyword>
<feature type="region of interest" description="Disordered" evidence="1">
    <location>
        <begin position="233"/>
        <end position="253"/>
    </location>
</feature>